<comment type="caution">
    <text evidence="7">The sequence shown here is derived from an EMBL/GenBank/DDBJ whole genome shotgun (WGS) entry which is preliminary data.</text>
</comment>
<evidence type="ECO:0000256" key="4">
    <source>
        <dbReference type="ARBA" id="ARBA00023062"/>
    </source>
</evidence>
<dbReference type="AlphaFoldDB" id="A0A6A5BRZ8"/>
<dbReference type="OrthoDB" id="5464at2759"/>
<name>A0A6A5BRZ8_NAEFO</name>
<protein>
    <recommendedName>
        <fullName evidence="2 5">Proline dehydrogenase</fullName>
        <ecNumber evidence="2 5">1.5.5.2</ecNumber>
    </recommendedName>
</protein>
<dbReference type="RefSeq" id="XP_044561591.1">
    <property type="nucleotide sequence ID" value="XM_044707559.1"/>
</dbReference>
<comment type="catalytic activity">
    <reaction evidence="5">
        <text>L-proline + a quinone = (S)-1-pyrroline-5-carboxylate + a quinol + H(+)</text>
        <dbReference type="Rhea" id="RHEA:23784"/>
        <dbReference type="ChEBI" id="CHEBI:15378"/>
        <dbReference type="ChEBI" id="CHEBI:17388"/>
        <dbReference type="ChEBI" id="CHEBI:24646"/>
        <dbReference type="ChEBI" id="CHEBI:60039"/>
        <dbReference type="ChEBI" id="CHEBI:132124"/>
        <dbReference type="EC" id="1.5.5.2"/>
    </reaction>
</comment>
<dbReference type="GO" id="GO:0071949">
    <property type="term" value="F:FAD binding"/>
    <property type="evidence" value="ECO:0007669"/>
    <property type="project" value="TreeGrafter"/>
</dbReference>
<dbReference type="EMBL" id="VFQX01000036">
    <property type="protein sequence ID" value="KAF0976878.1"/>
    <property type="molecule type" value="Genomic_DNA"/>
</dbReference>
<organism evidence="7 8">
    <name type="scientific">Naegleria fowleri</name>
    <name type="common">Brain eating amoeba</name>
    <dbReference type="NCBI Taxonomy" id="5763"/>
    <lineage>
        <taxon>Eukaryota</taxon>
        <taxon>Discoba</taxon>
        <taxon>Heterolobosea</taxon>
        <taxon>Tetramitia</taxon>
        <taxon>Eutetramitia</taxon>
        <taxon>Vahlkampfiidae</taxon>
        <taxon>Naegleria</taxon>
    </lineage>
</organism>
<dbReference type="EC" id="1.5.5.2" evidence="2 5"/>
<dbReference type="PANTHER" id="PTHR13914">
    <property type="entry name" value="PROLINE OXIDASE"/>
    <property type="match status" value="1"/>
</dbReference>
<keyword evidence="5" id="KW-0274">FAD</keyword>
<comment type="cofactor">
    <cofactor evidence="5">
        <name>FAD</name>
        <dbReference type="ChEBI" id="CHEBI:57692"/>
    </cofactor>
</comment>
<dbReference type="GO" id="GO:0005739">
    <property type="term" value="C:mitochondrion"/>
    <property type="evidence" value="ECO:0007669"/>
    <property type="project" value="TreeGrafter"/>
</dbReference>
<keyword evidence="4 5" id="KW-0642">Proline metabolism</keyword>
<gene>
    <name evidence="7" type="ORF">FDP41_004173</name>
</gene>
<keyword evidence="8" id="KW-1185">Reference proteome</keyword>
<evidence type="ECO:0000256" key="3">
    <source>
        <dbReference type="ARBA" id="ARBA00023002"/>
    </source>
</evidence>
<evidence type="ECO:0000313" key="7">
    <source>
        <dbReference type="EMBL" id="KAF0976878.1"/>
    </source>
</evidence>
<dbReference type="PANTHER" id="PTHR13914:SF0">
    <property type="entry name" value="PROLINE DEHYDROGENASE 1, MITOCHONDRIAL"/>
    <property type="match status" value="1"/>
</dbReference>
<keyword evidence="5" id="KW-0285">Flavoprotein</keyword>
<dbReference type="Gene3D" id="3.20.20.220">
    <property type="match status" value="1"/>
</dbReference>
<evidence type="ECO:0000256" key="5">
    <source>
        <dbReference type="RuleBase" id="RU364054"/>
    </source>
</evidence>
<evidence type="ECO:0000259" key="6">
    <source>
        <dbReference type="Pfam" id="PF01619"/>
    </source>
</evidence>
<dbReference type="SUPFAM" id="SSF51730">
    <property type="entry name" value="FAD-linked oxidoreductase"/>
    <property type="match status" value="1"/>
</dbReference>
<dbReference type="InterPro" id="IPR015659">
    <property type="entry name" value="Proline_oxidase"/>
</dbReference>
<dbReference type="VEuPathDB" id="AmoebaDB:FDP41_004173"/>
<dbReference type="Proteomes" id="UP000444721">
    <property type="component" value="Unassembled WGS sequence"/>
</dbReference>
<dbReference type="InterPro" id="IPR002872">
    <property type="entry name" value="Proline_DH_dom"/>
</dbReference>
<keyword evidence="3 5" id="KW-0560">Oxidoreductase</keyword>
<reference evidence="7 8" key="1">
    <citation type="journal article" date="2019" name="Sci. Rep.">
        <title>Nanopore sequencing improves the draft genome of the human pathogenic amoeba Naegleria fowleri.</title>
        <authorList>
            <person name="Liechti N."/>
            <person name="Schurch N."/>
            <person name="Bruggmann R."/>
            <person name="Wittwer M."/>
        </authorList>
    </citation>
    <scope>NUCLEOTIDE SEQUENCE [LARGE SCALE GENOMIC DNA]</scope>
    <source>
        <strain evidence="7 8">ATCC 30894</strain>
    </source>
</reference>
<dbReference type="VEuPathDB" id="AmoebaDB:NfTy_068620"/>
<dbReference type="InterPro" id="IPR029041">
    <property type="entry name" value="FAD-linked_oxidoreductase-like"/>
</dbReference>
<dbReference type="VEuPathDB" id="AmoebaDB:NF0041960"/>
<sequence length="569" mass="64400">MLLRASACSLAHRACKNFHGNVYGTMVMMKNHEIISKAHYSANNASTETTSNEENIVHKRSGNTTIDFTRVEIYYAPLSSFQLLKTYTALASTRFPFVKHFAPDIIEKGGMIVNQAVKYTYFPYFCGGETLPKTKKVIHDLTQNKKMLCILDYSVEGPVQPLESSAITVDTDEKVEDSICSVIAESIEYMGQQNRTLSTESTVTPPCPFGVVKVTGISSCVLLERLSKILCYIQMFPQSEHAKKLLNTNIYFFGDISNDVNTFDLMKEYTVKQYPRTVAFDLNENTPPEPLTSVELLKLERVVKRLASLCDACVKNGMSLLIDAEQTYYQAAIDHLYMMMSVKYNSKEYMAGRNTPVVYNTYQLYLKDSFHRLQFDYHFLNNHGAHHGAKLVRGAYMKSETLRANELNLPYPFQQTLLETHVNYVKGVEFCLDSMYKHGNIGIVVASHNQDTLGMTSRIMSEIYGFKKNDPRVIFAQLYGMGDNLSFALAYHGYNVGKYVPFGKVHDVMPYLSRRLIENGDVLSGSTIETARIRSELVRRAVVYSKSIYDKIVKNIQQRQQAAAASSSQ</sequence>
<dbReference type="Pfam" id="PF01619">
    <property type="entry name" value="Pro_dh"/>
    <property type="match status" value="1"/>
</dbReference>
<proteinExistence type="inferred from homology"/>
<evidence type="ECO:0000256" key="1">
    <source>
        <dbReference type="ARBA" id="ARBA00005869"/>
    </source>
</evidence>
<feature type="domain" description="Proline dehydrogenase" evidence="6">
    <location>
        <begin position="271"/>
        <end position="524"/>
    </location>
</feature>
<comment type="function">
    <text evidence="5">Converts proline to delta-1-pyrroline-5-carboxylate.</text>
</comment>
<evidence type="ECO:0000313" key="8">
    <source>
        <dbReference type="Proteomes" id="UP000444721"/>
    </source>
</evidence>
<dbReference type="GeneID" id="68111391"/>
<evidence type="ECO:0000256" key="2">
    <source>
        <dbReference type="ARBA" id="ARBA00012695"/>
    </source>
</evidence>
<dbReference type="OMA" id="DFEDKHA"/>
<dbReference type="GO" id="GO:0010133">
    <property type="term" value="P:L-proline catabolic process to L-glutamate"/>
    <property type="evidence" value="ECO:0007669"/>
    <property type="project" value="TreeGrafter"/>
</dbReference>
<comment type="similarity">
    <text evidence="1 5">Belongs to the proline oxidase family.</text>
</comment>
<accession>A0A6A5BRZ8</accession>
<dbReference type="GO" id="GO:0004657">
    <property type="term" value="F:proline dehydrogenase activity"/>
    <property type="evidence" value="ECO:0007669"/>
    <property type="project" value="UniProtKB-EC"/>
</dbReference>